<sequence length="234" mass="25864">MMHHHSKPRPTSFGLALYPGFEVLDVFGPLEALNTFSRCQFGSQYANFSLSVLSTSLDPVSAMPANCFNQKVVPTHTFADAPRLDVLLVPGGLGSDHQEKTQPVVDFIREQYPNLQYLISVCTGADLLARAGILDGKRATTNKAAWKHITQKPTSSKTYWVANARWVVDGNIWTTSGVSAGIDGMLAWIESVWGKEIRDRIVISMEYEDARNDLFAAINCDQDVPPKDKSMTSK</sequence>
<dbReference type="CDD" id="cd03139">
    <property type="entry name" value="GATase1_PfpI_2"/>
    <property type="match status" value="1"/>
</dbReference>
<dbReference type="Gene3D" id="3.40.50.880">
    <property type="match status" value="1"/>
</dbReference>
<protein>
    <recommendedName>
        <fullName evidence="1">DJ-1/PfpI domain-containing protein</fullName>
    </recommendedName>
</protein>
<organism evidence="2 3">
    <name type="scientific">Aspergillus pseudoviridinutans</name>
    <dbReference type="NCBI Taxonomy" id="1517512"/>
    <lineage>
        <taxon>Eukaryota</taxon>
        <taxon>Fungi</taxon>
        <taxon>Dikarya</taxon>
        <taxon>Ascomycota</taxon>
        <taxon>Pezizomycotina</taxon>
        <taxon>Eurotiomycetes</taxon>
        <taxon>Eurotiomycetidae</taxon>
        <taxon>Eurotiales</taxon>
        <taxon>Aspergillaceae</taxon>
        <taxon>Aspergillus</taxon>
        <taxon>Aspergillus subgen. Fumigati</taxon>
    </lineage>
</organism>
<evidence type="ECO:0000313" key="2">
    <source>
        <dbReference type="EMBL" id="GIJ88615.1"/>
    </source>
</evidence>
<dbReference type="InterPro" id="IPR002818">
    <property type="entry name" value="DJ-1/PfpI"/>
</dbReference>
<name>A0A9P3EXA3_9EURO</name>
<comment type="caution">
    <text evidence="2">The sequence shown here is derived from an EMBL/GenBank/DDBJ whole genome shotgun (WGS) entry which is preliminary data.</text>
</comment>
<dbReference type="PANTHER" id="PTHR43130:SF15">
    <property type="entry name" value="THIJ_PFPI FAMILY PROTEIN (AFU_ORTHOLOGUE AFUA_5G14240)"/>
    <property type="match status" value="1"/>
</dbReference>
<dbReference type="Pfam" id="PF01965">
    <property type="entry name" value="DJ-1_PfpI"/>
    <property type="match status" value="1"/>
</dbReference>
<proteinExistence type="predicted"/>
<dbReference type="Proteomes" id="UP001043456">
    <property type="component" value="Unassembled WGS sequence"/>
</dbReference>
<dbReference type="InterPro" id="IPR052158">
    <property type="entry name" value="INH-QAR"/>
</dbReference>
<reference evidence="2 3" key="1">
    <citation type="submission" date="2018-10" db="EMBL/GenBank/DDBJ databases">
        <title>Pan-genome distribution and transcriptional activeness of fungal secondary metabolism genes in Aspergillus section Fumigati.</title>
        <authorList>
            <person name="Takahashi H."/>
            <person name="Umemura M."/>
            <person name="Ninomiya A."/>
            <person name="Kusuya Y."/>
            <person name="Urayama S."/>
            <person name="Shimizu M."/>
            <person name="Watanabe A."/>
            <person name="Kamei K."/>
            <person name="Yaguchi T."/>
            <person name="Hagiwara D."/>
        </authorList>
    </citation>
    <scope>NUCLEOTIDE SEQUENCE [LARGE SCALE GENOMIC DNA]</scope>
    <source>
        <strain evidence="2 3">IFM 55266</strain>
    </source>
</reference>
<dbReference type="AlphaFoldDB" id="A0A9P3EXA3"/>
<evidence type="ECO:0000313" key="3">
    <source>
        <dbReference type="Proteomes" id="UP001043456"/>
    </source>
</evidence>
<dbReference type="GeneID" id="67006150"/>
<dbReference type="OrthoDB" id="543156at2759"/>
<gene>
    <name evidence="2" type="ORF">Asppvi_007540</name>
</gene>
<dbReference type="RefSeq" id="XP_043159361.1">
    <property type="nucleotide sequence ID" value="XM_043303426.1"/>
</dbReference>
<dbReference type="EMBL" id="BHVY01000005">
    <property type="protein sequence ID" value="GIJ88615.1"/>
    <property type="molecule type" value="Genomic_DNA"/>
</dbReference>
<feature type="domain" description="DJ-1/PfpI" evidence="1">
    <location>
        <begin position="17"/>
        <end position="190"/>
    </location>
</feature>
<dbReference type="PANTHER" id="PTHR43130">
    <property type="entry name" value="ARAC-FAMILY TRANSCRIPTIONAL REGULATOR"/>
    <property type="match status" value="1"/>
</dbReference>
<evidence type="ECO:0000259" key="1">
    <source>
        <dbReference type="Pfam" id="PF01965"/>
    </source>
</evidence>
<dbReference type="InterPro" id="IPR029062">
    <property type="entry name" value="Class_I_gatase-like"/>
</dbReference>
<keyword evidence="3" id="KW-1185">Reference proteome</keyword>
<accession>A0A9P3EXA3</accession>
<dbReference type="SUPFAM" id="SSF52317">
    <property type="entry name" value="Class I glutamine amidotransferase-like"/>
    <property type="match status" value="1"/>
</dbReference>